<dbReference type="InterPro" id="IPR037143">
    <property type="entry name" value="4-PPantetheinyl_Trfase_dom_sf"/>
</dbReference>
<keyword evidence="2 8" id="KW-0808">Transferase</keyword>
<accession>A0ABS4G578</accession>
<organism evidence="10 11">
    <name type="scientific">Youngiibacter multivorans</name>
    <dbReference type="NCBI Taxonomy" id="937251"/>
    <lineage>
        <taxon>Bacteria</taxon>
        <taxon>Bacillati</taxon>
        <taxon>Bacillota</taxon>
        <taxon>Clostridia</taxon>
        <taxon>Eubacteriales</taxon>
        <taxon>Clostridiaceae</taxon>
        <taxon>Youngiibacter</taxon>
    </lineage>
</organism>
<gene>
    <name evidence="8" type="primary">acpS</name>
    <name evidence="10" type="ORF">J2Z34_002187</name>
</gene>
<reference evidence="10 11" key="1">
    <citation type="submission" date="2021-03" db="EMBL/GenBank/DDBJ databases">
        <title>Genomic Encyclopedia of Type Strains, Phase IV (KMG-IV): sequencing the most valuable type-strain genomes for metagenomic binning, comparative biology and taxonomic classification.</title>
        <authorList>
            <person name="Goeker M."/>
        </authorList>
    </citation>
    <scope>NUCLEOTIDE SEQUENCE [LARGE SCALE GENOMIC DNA]</scope>
    <source>
        <strain evidence="10 11">DSM 6139</strain>
    </source>
</reference>
<dbReference type="InterPro" id="IPR002582">
    <property type="entry name" value="ACPS"/>
</dbReference>
<dbReference type="Gene3D" id="3.90.470.20">
    <property type="entry name" value="4'-phosphopantetheinyl transferase domain"/>
    <property type="match status" value="1"/>
</dbReference>
<evidence type="ECO:0000256" key="8">
    <source>
        <dbReference type="HAMAP-Rule" id="MF_00101"/>
    </source>
</evidence>
<protein>
    <recommendedName>
        <fullName evidence="8">Holo-[acyl-carrier-protein] synthase</fullName>
        <shortName evidence="8">Holo-ACP synthase</shortName>
        <ecNumber evidence="8">2.7.8.7</ecNumber>
    </recommendedName>
    <alternativeName>
        <fullName evidence="8">4'-phosphopantetheinyl transferase AcpS</fullName>
    </alternativeName>
</protein>
<evidence type="ECO:0000256" key="2">
    <source>
        <dbReference type="ARBA" id="ARBA00022679"/>
    </source>
</evidence>
<evidence type="ECO:0000313" key="11">
    <source>
        <dbReference type="Proteomes" id="UP001519271"/>
    </source>
</evidence>
<comment type="function">
    <text evidence="8">Transfers the 4'-phosphopantetheine moiety from coenzyme A to a Ser of acyl-carrier-protein.</text>
</comment>
<feature type="domain" description="4'-phosphopantetheinyl transferase" evidence="9">
    <location>
        <begin position="4"/>
        <end position="82"/>
    </location>
</feature>
<evidence type="ECO:0000256" key="1">
    <source>
        <dbReference type="ARBA" id="ARBA00022516"/>
    </source>
</evidence>
<keyword evidence="7 8" id="KW-0275">Fatty acid biosynthesis</keyword>
<evidence type="ECO:0000313" key="10">
    <source>
        <dbReference type="EMBL" id="MBP1919691.1"/>
    </source>
</evidence>
<keyword evidence="5 8" id="KW-0460">Magnesium</keyword>
<dbReference type="Pfam" id="PF01648">
    <property type="entry name" value="ACPS"/>
    <property type="match status" value="1"/>
</dbReference>
<dbReference type="InterPro" id="IPR008278">
    <property type="entry name" value="4-PPantetheinyl_Trfase_dom"/>
</dbReference>
<keyword evidence="8" id="KW-0963">Cytoplasm</keyword>
<keyword evidence="11" id="KW-1185">Reference proteome</keyword>
<comment type="cofactor">
    <cofactor evidence="8">
        <name>Mg(2+)</name>
        <dbReference type="ChEBI" id="CHEBI:18420"/>
    </cofactor>
</comment>
<dbReference type="HAMAP" id="MF_00101">
    <property type="entry name" value="AcpS"/>
    <property type="match status" value="1"/>
</dbReference>
<keyword evidence="3 8" id="KW-0479">Metal-binding</keyword>
<dbReference type="GO" id="GO:0008897">
    <property type="term" value="F:holo-[acyl-carrier-protein] synthase activity"/>
    <property type="evidence" value="ECO:0007669"/>
    <property type="project" value="UniProtKB-EC"/>
</dbReference>
<sequence length="120" mass="13160">MILGMGCDIVEIDRIAGVFTTERKLNRIFTDSEIELANTSSTLAGRFAAKEAFLKALGSGKAGVPLKDIEVLRDISGKPFINEERLKQVLDRVFGKPVRINVTISHSRKDAMSVVIIEGD</sequence>
<proteinExistence type="inferred from homology"/>
<feature type="binding site" evidence="8">
    <location>
        <position position="51"/>
    </location>
    <ligand>
        <name>Mg(2+)</name>
        <dbReference type="ChEBI" id="CHEBI:18420"/>
    </ligand>
</feature>
<evidence type="ECO:0000256" key="4">
    <source>
        <dbReference type="ARBA" id="ARBA00022832"/>
    </source>
</evidence>
<dbReference type="NCBIfam" id="TIGR00556">
    <property type="entry name" value="pantethn_trn"/>
    <property type="match status" value="1"/>
</dbReference>
<evidence type="ECO:0000256" key="6">
    <source>
        <dbReference type="ARBA" id="ARBA00023098"/>
    </source>
</evidence>
<dbReference type="Proteomes" id="UP001519271">
    <property type="component" value="Unassembled WGS sequence"/>
</dbReference>
<dbReference type="InterPro" id="IPR004568">
    <property type="entry name" value="Ppantetheine-prot_Trfase_dom"/>
</dbReference>
<evidence type="ECO:0000256" key="5">
    <source>
        <dbReference type="ARBA" id="ARBA00022842"/>
    </source>
</evidence>
<name>A0ABS4G578_9CLOT</name>
<dbReference type="EC" id="2.7.8.7" evidence="8"/>
<comment type="catalytic activity">
    <reaction evidence="8">
        <text>apo-[ACP] + CoA = holo-[ACP] + adenosine 3',5'-bisphosphate + H(+)</text>
        <dbReference type="Rhea" id="RHEA:12068"/>
        <dbReference type="Rhea" id="RHEA-COMP:9685"/>
        <dbReference type="Rhea" id="RHEA-COMP:9690"/>
        <dbReference type="ChEBI" id="CHEBI:15378"/>
        <dbReference type="ChEBI" id="CHEBI:29999"/>
        <dbReference type="ChEBI" id="CHEBI:57287"/>
        <dbReference type="ChEBI" id="CHEBI:58343"/>
        <dbReference type="ChEBI" id="CHEBI:64479"/>
        <dbReference type="EC" id="2.7.8.7"/>
    </reaction>
</comment>
<evidence type="ECO:0000259" key="9">
    <source>
        <dbReference type="Pfam" id="PF01648"/>
    </source>
</evidence>
<dbReference type="SUPFAM" id="SSF56214">
    <property type="entry name" value="4'-phosphopantetheinyl transferase"/>
    <property type="match status" value="1"/>
</dbReference>
<evidence type="ECO:0000256" key="3">
    <source>
        <dbReference type="ARBA" id="ARBA00022723"/>
    </source>
</evidence>
<keyword evidence="4 8" id="KW-0276">Fatty acid metabolism</keyword>
<comment type="caution">
    <text evidence="10">The sequence shown here is derived from an EMBL/GenBank/DDBJ whole genome shotgun (WGS) entry which is preliminary data.</text>
</comment>
<comment type="similarity">
    <text evidence="8">Belongs to the P-Pant transferase superfamily. AcpS family.</text>
</comment>
<dbReference type="RefSeq" id="WP_209459887.1">
    <property type="nucleotide sequence ID" value="NZ_JAGGKC010000018.1"/>
</dbReference>
<dbReference type="NCBIfam" id="TIGR00516">
    <property type="entry name" value="acpS"/>
    <property type="match status" value="1"/>
</dbReference>
<comment type="subcellular location">
    <subcellularLocation>
        <location evidence="8">Cytoplasm</location>
    </subcellularLocation>
</comment>
<feature type="binding site" evidence="8">
    <location>
        <position position="8"/>
    </location>
    <ligand>
        <name>Mg(2+)</name>
        <dbReference type="ChEBI" id="CHEBI:18420"/>
    </ligand>
</feature>
<keyword evidence="1 8" id="KW-0444">Lipid biosynthesis</keyword>
<evidence type="ECO:0000256" key="7">
    <source>
        <dbReference type="ARBA" id="ARBA00023160"/>
    </source>
</evidence>
<keyword evidence="6 8" id="KW-0443">Lipid metabolism</keyword>
<dbReference type="EMBL" id="JAGGKC010000018">
    <property type="protein sequence ID" value="MBP1919691.1"/>
    <property type="molecule type" value="Genomic_DNA"/>
</dbReference>